<evidence type="ECO:0000313" key="1">
    <source>
        <dbReference type="EMBL" id="PJF45673.1"/>
    </source>
</evidence>
<evidence type="ECO:0000313" key="2">
    <source>
        <dbReference type="Proteomes" id="UP000230790"/>
    </source>
</evidence>
<sequence>MFGTLIQGSVFEIKMDRAPSRISLLDGYVTVDFGTWHFHVCIGDNYGTPANPTPPELRAIRKTSRAELVRRLNPDGTPSSWRLRLFNGRDENQLTVFLPNPFLTGEMKIAHRPDWSRLALWDHLRSKYLGLGPDPKDRTAKTLLYG</sequence>
<comment type="caution">
    <text evidence="1">The sequence shown here is derived from an EMBL/GenBank/DDBJ whole genome shotgun (WGS) entry which is preliminary data.</text>
</comment>
<organism evidence="1 2">
    <name type="scientific">Candidatus Thermofonsia Clade 3 bacterium</name>
    <dbReference type="NCBI Taxonomy" id="2364212"/>
    <lineage>
        <taxon>Bacteria</taxon>
        <taxon>Bacillati</taxon>
        <taxon>Chloroflexota</taxon>
        <taxon>Candidatus Thermofontia</taxon>
        <taxon>Candidatus Thermofonsia Clade 3</taxon>
    </lineage>
</organism>
<dbReference type="Proteomes" id="UP000230790">
    <property type="component" value="Unassembled WGS sequence"/>
</dbReference>
<reference evidence="1 2" key="1">
    <citation type="submission" date="2017-11" db="EMBL/GenBank/DDBJ databases">
        <title>Evolution of Phototrophy in the Chloroflexi Phylum Driven by Horizontal Gene Transfer.</title>
        <authorList>
            <person name="Ward L.M."/>
            <person name="Hemp J."/>
            <person name="Shih P.M."/>
            <person name="Mcglynn S.E."/>
            <person name="Fischer W."/>
        </authorList>
    </citation>
    <scope>NUCLEOTIDE SEQUENCE [LARGE SCALE GENOMIC DNA]</scope>
    <source>
        <strain evidence="1">JP3_7</strain>
    </source>
</reference>
<gene>
    <name evidence="1" type="ORF">CUN48_17695</name>
</gene>
<dbReference type="EMBL" id="PGTN01000863">
    <property type="protein sequence ID" value="PJF45673.1"/>
    <property type="molecule type" value="Genomic_DNA"/>
</dbReference>
<dbReference type="AlphaFoldDB" id="A0A2M8Q7B5"/>
<dbReference type="Pfam" id="PF24724">
    <property type="entry name" value="DUF7676"/>
    <property type="match status" value="1"/>
</dbReference>
<proteinExistence type="predicted"/>
<dbReference type="InterPro" id="IPR056093">
    <property type="entry name" value="DUF7676"/>
</dbReference>
<accession>A0A2M8Q7B5</accession>
<protein>
    <submittedName>
        <fullName evidence="1">Uncharacterized protein</fullName>
    </submittedName>
</protein>
<name>A0A2M8Q7B5_9CHLR</name>